<reference evidence="3 4" key="1">
    <citation type="submission" date="2018-04" db="EMBL/GenBank/DDBJ databases">
        <title>Sphingobacterium cortibacter sp. nov.</title>
        <authorList>
            <person name="Li Y."/>
        </authorList>
    </citation>
    <scope>NUCLEOTIDE SEQUENCE [LARGE SCALE GENOMIC DNA]</scope>
    <source>
        <strain evidence="3 4">2c-3</strain>
    </source>
</reference>
<dbReference type="EMBL" id="QDKG01000003">
    <property type="protein sequence ID" value="PVH25102.1"/>
    <property type="molecule type" value="Genomic_DNA"/>
</dbReference>
<sequence>MYTIFPSTRFKKDYKKFLKRKKELEAIQVTIQLLSQNGHDALPIKMHPHKLIGNYKGAWECHIFPDLLLIWQQEEEPINKIILIRVGSHSELFN</sequence>
<keyword evidence="1" id="KW-1277">Toxin-antitoxin system</keyword>
<dbReference type="PANTHER" id="PTHR40588">
    <property type="entry name" value="MRNA INTERFERASE TOXIN YAFQ"/>
    <property type="match status" value="1"/>
</dbReference>
<evidence type="ECO:0000256" key="2">
    <source>
        <dbReference type="PIRSR" id="PIRSR006156-1"/>
    </source>
</evidence>
<dbReference type="OrthoDB" id="7030467at2"/>
<dbReference type="InterPro" id="IPR035093">
    <property type="entry name" value="RelE/ParE_toxin_dom_sf"/>
</dbReference>
<protein>
    <submittedName>
        <fullName evidence="3">Type II toxin-antitoxin system mRNA interferase toxin, RelE/StbE family</fullName>
    </submittedName>
</protein>
<feature type="active site" description="Proton donor" evidence="2">
    <location>
        <position position="89"/>
    </location>
</feature>
<evidence type="ECO:0000256" key="1">
    <source>
        <dbReference type="ARBA" id="ARBA00022649"/>
    </source>
</evidence>
<evidence type="ECO:0000313" key="4">
    <source>
        <dbReference type="Proteomes" id="UP000245627"/>
    </source>
</evidence>
<proteinExistence type="predicted"/>
<keyword evidence="4" id="KW-1185">Reference proteome</keyword>
<dbReference type="SUPFAM" id="SSF143011">
    <property type="entry name" value="RelE-like"/>
    <property type="match status" value="1"/>
</dbReference>
<organism evidence="3 4">
    <name type="scientific">Sphingobacterium corticibacter</name>
    <dbReference type="NCBI Taxonomy" id="2171749"/>
    <lineage>
        <taxon>Bacteria</taxon>
        <taxon>Pseudomonadati</taxon>
        <taxon>Bacteroidota</taxon>
        <taxon>Sphingobacteriia</taxon>
        <taxon>Sphingobacteriales</taxon>
        <taxon>Sphingobacteriaceae</taxon>
        <taxon>Sphingobacterium</taxon>
    </lineage>
</organism>
<dbReference type="RefSeq" id="WP_116775691.1">
    <property type="nucleotide sequence ID" value="NZ_QDKG01000003.1"/>
</dbReference>
<accession>A0A2T8HIF1</accession>
<dbReference type="GO" id="GO:0004521">
    <property type="term" value="F:RNA endonuclease activity"/>
    <property type="evidence" value="ECO:0007669"/>
    <property type="project" value="TreeGrafter"/>
</dbReference>
<dbReference type="GO" id="GO:0006402">
    <property type="term" value="P:mRNA catabolic process"/>
    <property type="evidence" value="ECO:0007669"/>
    <property type="project" value="TreeGrafter"/>
</dbReference>
<dbReference type="PIRSF" id="PIRSF006156">
    <property type="entry name" value="YafQ"/>
    <property type="match status" value="1"/>
</dbReference>
<dbReference type="NCBIfam" id="TIGR02385">
    <property type="entry name" value="RelE_StbE"/>
    <property type="match status" value="1"/>
</dbReference>
<dbReference type="AlphaFoldDB" id="A0A2T8HIF1"/>
<dbReference type="PANTHER" id="PTHR40588:SF1">
    <property type="entry name" value="MRNA INTERFERASE TOXIN YAFQ"/>
    <property type="match status" value="1"/>
</dbReference>
<dbReference type="InterPro" id="IPR004386">
    <property type="entry name" value="Toxin_YafQ-like"/>
</dbReference>
<evidence type="ECO:0000313" key="3">
    <source>
        <dbReference type="EMBL" id="PVH25102.1"/>
    </source>
</evidence>
<dbReference type="GO" id="GO:0006415">
    <property type="term" value="P:translational termination"/>
    <property type="evidence" value="ECO:0007669"/>
    <property type="project" value="TreeGrafter"/>
</dbReference>
<dbReference type="Pfam" id="PF15738">
    <property type="entry name" value="YafQ_toxin"/>
    <property type="match status" value="1"/>
</dbReference>
<gene>
    <name evidence="3" type="ORF">DC487_09220</name>
</gene>
<name>A0A2T8HIF1_9SPHI</name>
<dbReference type="Proteomes" id="UP000245627">
    <property type="component" value="Unassembled WGS sequence"/>
</dbReference>
<comment type="caution">
    <text evidence="3">The sequence shown here is derived from an EMBL/GenBank/DDBJ whole genome shotgun (WGS) entry which is preliminary data.</text>
</comment>
<dbReference type="InterPro" id="IPR007712">
    <property type="entry name" value="RelE/ParE_toxin"/>
</dbReference>
<dbReference type="Gene3D" id="3.30.2310.20">
    <property type="entry name" value="RelE-like"/>
    <property type="match status" value="1"/>
</dbReference>